<dbReference type="EMBL" id="LYBM01000010">
    <property type="protein sequence ID" value="ODA34158.1"/>
    <property type="molecule type" value="Genomic_DNA"/>
</dbReference>
<sequence>MARNRFDVFNGDADGICALIQLRLDQPAETTIISGVKRDIALLKKVPDTTAADITVLDVSMAKNRDAMMTQLELGSHITYVDHHDPGEIPDHPSLTHHINTASNTCTSLIVDKLLNGAHREWALVGAYGDNMISSANALLRKSGLSPEQGERLTQLGNYVNYNGYGASEPDLHFNPVSLYQAMVPYRSPFDFIQARPDIYQALEQGYIDDNAKAAATEIYSKQPGSRAYILPDQAWSRRVSGVFSNQLTNQEPTLAHAVLTERADGDYLVSIRAPLKNRTGANELASAFPTGGGRQAAAGINALPASQLSTFLDAFHRRYAAKPI</sequence>
<dbReference type="OrthoDB" id="5429547at2"/>
<accession>A0A1C3ELP4</accession>
<evidence type="ECO:0000313" key="1">
    <source>
        <dbReference type="EMBL" id="ODA34158.1"/>
    </source>
</evidence>
<dbReference type="RefSeq" id="WP_068900905.1">
    <property type="nucleotide sequence ID" value="NZ_JBHUIF010000019.1"/>
</dbReference>
<proteinExistence type="predicted"/>
<keyword evidence="1" id="KW-0808">Transferase</keyword>
<protein>
    <submittedName>
        <fullName evidence="1">Acetyltransferase</fullName>
    </submittedName>
</protein>
<organism evidence="1 2">
    <name type="scientific">Veronia pacifica</name>
    <dbReference type="NCBI Taxonomy" id="1080227"/>
    <lineage>
        <taxon>Bacteria</taxon>
        <taxon>Pseudomonadati</taxon>
        <taxon>Pseudomonadota</taxon>
        <taxon>Gammaproteobacteria</taxon>
        <taxon>Vibrionales</taxon>
        <taxon>Vibrionaceae</taxon>
        <taxon>Veronia</taxon>
    </lineage>
</organism>
<evidence type="ECO:0000313" key="2">
    <source>
        <dbReference type="Proteomes" id="UP000094936"/>
    </source>
</evidence>
<reference evidence="1 2" key="1">
    <citation type="submission" date="2016-05" db="EMBL/GenBank/DDBJ databases">
        <title>Genomic Taxonomy of the Vibrionaceae.</title>
        <authorList>
            <person name="Gomez-Gil B."/>
            <person name="Enciso-Ibarra J."/>
        </authorList>
    </citation>
    <scope>NUCLEOTIDE SEQUENCE [LARGE SCALE GENOMIC DNA]</scope>
    <source>
        <strain evidence="1 2">CAIM 1920</strain>
    </source>
</reference>
<name>A0A1C3ELP4_9GAMM</name>
<dbReference type="InterPro" id="IPR038763">
    <property type="entry name" value="DHH_sf"/>
</dbReference>
<dbReference type="AlphaFoldDB" id="A0A1C3ELP4"/>
<dbReference type="Proteomes" id="UP000094936">
    <property type="component" value="Unassembled WGS sequence"/>
</dbReference>
<dbReference type="STRING" id="1080227.A8L45_07715"/>
<dbReference type="GO" id="GO:0016740">
    <property type="term" value="F:transferase activity"/>
    <property type="evidence" value="ECO:0007669"/>
    <property type="project" value="UniProtKB-KW"/>
</dbReference>
<gene>
    <name evidence="1" type="ORF">A8L45_07715</name>
</gene>
<keyword evidence="2" id="KW-1185">Reference proteome</keyword>
<comment type="caution">
    <text evidence="1">The sequence shown here is derived from an EMBL/GenBank/DDBJ whole genome shotgun (WGS) entry which is preliminary data.</text>
</comment>
<dbReference type="SUPFAM" id="SSF64182">
    <property type="entry name" value="DHH phosphoesterases"/>
    <property type="match status" value="1"/>
</dbReference>